<protein>
    <submittedName>
        <fullName evidence="1">Uncharacterized protein</fullName>
    </submittedName>
</protein>
<evidence type="ECO:0000313" key="2">
    <source>
        <dbReference type="Proteomes" id="UP000261480"/>
    </source>
</evidence>
<reference evidence="1" key="2">
    <citation type="submission" date="2025-09" db="UniProtKB">
        <authorList>
            <consortium name="Ensembl"/>
        </authorList>
    </citation>
    <scope>IDENTIFICATION</scope>
</reference>
<sequence length="90" mass="10493">DCMKMNLKLTKELNCARVGCSAEQFTFGKMYVFPFRHKAEMCPFIDSYDHGLKPHRETHASNHFTCKVHRLPLSDHNRAISTLSTRLPWL</sequence>
<name>A0A3B3XFG0_9TELE</name>
<dbReference type="AlphaFoldDB" id="A0A3B3XFG0"/>
<reference evidence="1" key="1">
    <citation type="submission" date="2025-08" db="UniProtKB">
        <authorList>
            <consortium name="Ensembl"/>
        </authorList>
    </citation>
    <scope>IDENTIFICATION</scope>
</reference>
<organism evidence="1 2">
    <name type="scientific">Poecilia mexicana</name>
    <dbReference type="NCBI Taxonomy" id="48701"/>
    <lineage>
        <taxon>Eukaryota</taxon>
        <taxon>Metazoa</taxon>
        <taxon>Chordata</taxon>
        <taxon>Craniata</taxon>
        <taxon>Vertebrata</taxon>
        <taxon>Euteleostomi</taxon>
        <taxon>Actinopterygii</taxon>
        <taxon>Neopterygii</taxon>
        <taxon>Teleostei</taxon>
        <taxon>Neoteleostei</taxon>
        <taxon>Acanthomorphata</taxon>
        <taxon>Ovalentaria</taxon>
        <taxon>Atherinomorphae</taxon>
        <taxon>Cyprinodontiformes</taxon>
        <taxon>Poeciliidae</taxon>
        <taxon>Poeciliinae</taxon>
        <taxon>Poecilia</taxon>
    </lineage>
</organism>
<accession>A0A3B3XFG0</accession>
<evidence type="ECO:0000313" key="1">
    <source>
        <dbReference type="Ensembl" id="ENSPMEP00000013811.1"/>
    </source>
</evidence>
<dbReference type="Proteomes" id="UP000261480">
    <property type="component" value="Unplaced"/>
</dbReference>
<dbReference type="Ensembl" id="ENSPMET00000021625.1">
    <property type="protein sequence ID" value="ENSPMEP00000013811.1"/>
    <property type="gene ID" value="ENSPMEG00000016153.1"/>
</dbReference>
<proteinExistence type="predicted"/>
<keyword evidence="2" id="KW-1185">Reference proteome</keyword>